<evidence type="ECO:0000256" key="1">
    <source>
        <dbReference type="ARBA" id="ARBA00022676"/>
    </source>
</evidence>
<dbReference type="EMBL" id="CP026520">
    <property type="protein sequence ID" value="QAV17170.1"/>
    <property type="molecule type" value="Genomic_DNA"/>
</dbReference>
<reference evidence="5 6" key="1">
    <citation type="submission" date="2018-01" db="EMBL/GenBank/DDBJ databases">
        <title>The whole genome sequencing and assembly of Paenibacillus chitinolyticus KCCM 41400 strain.</title>
        <authorList>
            <person name="Kim J.-Y."/>
            <person name="Park M.-K."/>
            <person name="Lee Y.-J."/>
            <person name="Yi H."/>
            <person name="Bahn Y.-S."/>
            <person name="Kim J.F."/>
            <person name="Lee D.-W."/>
        </authorList>
    </citation>
    <scope>NUCLEOTIDE SEQUENCE [LARGE SCALE GENOMIC DNA]</scope>
    <source>
        <strain evidence="5 6">KCCM 41400</strain>
    </source>
</reference>
<dbReference type="Gene3D" id="2.60.120.10">
    <property type="entry name" value="Jelly Rolls"/>
    <property type="match status" value="1"/>
</dbReference>
<gene>
    <name evidence="3" type="primary">ppnP</name>
    <name evidence="4" type="ORF">M5X16_06405</name>
    <name evidence="5" type="ORF">PC41400_05635</name>
</gene>
<comment type="catalytic activity">
    <reaction evidence="3">
        <text>adenosine + phosphate = alpha-D-ribose 1-phosphate + adenine</text>
        <dbReference type="Rhea" id="RHEA:27642"/>
        <dbReference type="ChEBI" id="CHEBI:16335"/>
        <dbReference type="ChEBI" id="CHEBI:16708"/>
        <dbReference type="ChEBI" id="CHEBI:43474"/>
        <dbReference type="ChEBI" id="CHEBI:57720"/>
        <dbReference type="EC" id="2.4.2.1"/>
    </reaction>
</comment>
<dbReference type="SUPFAM" id="SSF51182">
    <property type="entry name" value="RmlC-like cupins"/>
    <property type="match status" value="1"/>
</dbReference>
<comment type="catalytic activity">
    <reaction evidence="3">
        <text>cytidine + phosphate = cytosine + alpha-D-ribose 1-phosphate</text>
        <dbReference type="Rhea" id="RHEA:52540"/>
        <dbReference type="ChEBI" id="CHEBI:16040"/>
        <dbReference type="ChEBI" id="CHEBI:17562"/>
        <dbReference type="ChEBI" id="CHEBI:43474"/>
        <dbReference type="ChEBI" id="CHEBI:57720"/>
        <dbReference type="EC" id="2.4.2.2"/>
    </reaction>
</comment>
<evidence type="ECO:0000256" key="2">
    <source>
        <dbReference type="ARBA" id="ARBA00022679"/>
    </source>
</evidence>
<dbReference type="EC" id="2.4.2.2" evidence="3"/>
<dbReference type="GeneID" id="95374297"/>
<evidence type="ECO:0000256" key="3">
    <source>
        <dbReference type="HAMAP-Rule" id="MF_01537"/>
    </source>
</evidence>
<comment type="catalytic activity">
    <reaction evidence="3">
        <text>xanthosine + phosphate = alpha-D-ribose 1-phosphate + xanthine</text>
        <dbReference type="Rhea" id="RHEA:27638"/>
        <dbReference type="ChEBI" id="CHEBI:17712"/>
        <dbReference type="ChEBI" id="CHEBI:18107"/>
        <dbReference type="ChEBI" id="CHEBI:43474"/>
        <dbReference type="ChEBI" id="CHEBI:57720"/>
        <dbReference type="EC" id="2.4.2.1"/>
    </reaction>
</comment>
<dbReference type="InterPro" id="IPR009664">
    <property type="entry name" value="Ppnp"/>
</dbReference>
<dbReference type="EMBL" id="JAMDMJ010000008">
    <property type="protein sequence ID" value="MCY9595394.1"/>
    <property type="molecule type" value="Genomic_DNA"/>
</dbReference>
<dbReference type="InterPro" id="IPR011051">
    <property type="entry name" value="RmlC_Cupin_sf"/>
</dbReference>
<name>A0A410WS86_9BACL</name>
<comment type="catalytic activity">
    <reaction evidence="3">
        <text>thymidine + phosphate = 2-deoxy-alpha-D-ribose 1-phosphate + thymine</text>
        <dbReference type="Rhea" id="RHEA:16037"/>
        <dbReference type="ChEBI" id="CHEBI:17748"/>
        <dbReference type="ChEBI" id="CHEBI:17821"/>
        <dbReference type="ChEBI" id="CHEBI:43474"/>
        <dbReference type="ChEBI" id="CHEBI:57259"/>
        <dbReference type="EC" id="2.4.2.2"/>
    </reaction>
</comment>
<keyword evidence="2 3" id="KW-0808">Transferase</keyword>
<dbReference type="HAMAP" id="MF_01537">
    <property type="entry name" value="Nucleos_phosphorylase_PpnP"/>
    <property type="match status" value="1"/>
</dbReference>
<dbReference type="Pfam" id="PF06865">
    <property type="entry name" value="Ppnp"/>
    <property type="match status" value="1"/>
</dbReference>
<dbReference type="FunFam" id="2.60.120.10:FF:000016">
    <property type="entry name" value="Pyrimidine/purine nucleoside phosphorylase"/>
    <property type="match status" value="1"/>
</dbReference>
<dbReference type="Proteomes" id="UP000288943">
    <property type="component" value="Chromosome"/>
</dbReference>
<keyword evidence="1 3" id="KW-0328">Glycosyltransferase</keyword>
<comment type="catalytic activity">
    <reaction evidence="3">
        <text>inosine + phosphate = alpha-D-ribose 1-phosphate + hypoxanthine</text>
        <dbReference type="Rhea" id="RHEA:27646"/>
        <dbReference type="ChEBI" id="CHEBI:17368"/>
        <dbReference type="ChEBI" id="CHEBI:17596"/>
        <dbReference type="ChEBI" id="CHEBI:43474"/>
        <dbReference type="ChEBI" id="CHEBI:57720"/>
        <dbReference type="EC" id="2.4.2.1"/>
    </reaction>
</comment>
<dbReference type="AlphaFoldDB" id="A0A410WS86"/>
<evidence type="ECO:0000313" key="6">
    <source>
        <dbReference type="Proteomes" id="UP000288943"/>
    </source>
</evidence>
<organism evidence="5 6">
    <name type="scientific">Paenibacillus chitinolyticus</name>
    <dbReference type="NCBI Taxonomy" id="79263"/>
    <lineage>
        <taxon>Bacteria</taxon>
        <taxon>Bacillati</taxon>
        <taxon>Bacillota</taxon>
        <taxon>Bacilli</taxon>
        <taxon>Bacillales</taxon>
        <taxon>Paenibacillaceae</taxon>
        <taxon>Paenibacillus</taxon>
    </lineage>
</organism>
<dbReference type="GO" id="GO:0004731">
    <property type="term" value="F:purine-nucleoside phosphorylase activity"/>
    <property type="evidence" value="ECO:0007669"/>
    <property type="project" value="UniProtKB-UniRule"/>
</dbReference>
<comment type="catalytic activity">
    <reaction evidence="3">
        <text>guanosine + phosphate = alpha-D-ribose 1-phosphate + guanine</text>
        <dbReference type="Rhea" id="RHEA:13233"/>
        <dbReference type="ChEBI" id="CHEBI:16235"/>
        <dbReference type="ChEBI" id="CHEBI:16750"/>
        <dbReference type="ChEBI" id="CHEBI:43474"/>
        <dbReference type="ChEBI" id="CHEBI:57720"/>
        <dbReference type="EC" id="2.4.2.1"/>
    </reaction>
</comment>
<dbReference type="OrthoDB" id="9793848at2"/>
<reference evidence="4 7" key="2">
    <citation type="submission" date="2022-05" db="EMBL/GenBank/DDBJ databases">
        <title>Genome Sequencing of Bee-Associated Microbes.</title>
        <authorList>
            <person name="Dunlap C."/>
        </authorList>
    </citation>
    <scope>NUCLEOTIDE SEQUENCE [LARGE SCALE GENOMIC DNA]</scope>
    <source>
        <strain evidence="4 7">NRRL B-23120</strain>
    </source>
</reference>
<evidence type="ECO:0000313" key="5">
    <source>
        <dbReference type="EMBL" id="QAV17170.1"/>
    </source>
</evidence>
<dbReference type="PANTHER" id="PTHR36540">
    <property type="entry name" value="PYRIMIDINE/PURINE NUCLEOSIDE PHOSPHORYLASE"/>
    <property type="match status" value="1"/>
</dbReference>
<sequence length="105" mass="11512">MSNFEGVTVVKKANVYFEGKVTSRAVLFADGTKKTLGIMLPGEYEFGTDSKEIMEILAGDLSVLLPGESDWTDIQGEGEFTVPANAKFKLKVRTVTDYCCSYIAE</sequence>
<dbReference type="KEGG" id="pchi:PC41400_05635"/>
<dbReference type="GO" id="GO:0016154">
    <property type="term" value="F:pyrimidine-nucleoside phosphorylase activity"/>
    <property type="evidence" value="ECO:0007669"/>
    <property type="project" value="UniProtKB-UniRule"/>
</dbReference>
<keyword evidence="7" id="KW-1185">Reference proteome</keyword>
<accession>A0A410WS86</accession>
<comment type="catalytic activity">
    <reaction evidence="3">
        <text>uridine + phosphate = alpha-D-ribose 1-phosphate + uracil</text>
        <dbReference type="Rhea" id="RHEA:24388"/>
        <dbReference type="ChEBI" id="CHEBI:16704"/>
        <dbReference type="ChEBI" id="CHEBI:17568"/>
        <dbReference type="ChEBI" id="CHEBI:43474"/>
        <dbReference type="ChEBI" id="CHEBI:57720"/>
        <dbReference type="EC" id="2.4.2.2"/>
    </reaction>
</comment>
<protein>
    <recommendedName>
        <fullName evidence="3">Pyrimidine/purine nucleoside phosphorylase</fullName>
        <ecNumber evidence="3">2.4.2.1</ecNumber>
        <ecNumber evidence="3">2.4.2.2</ecNumber>
    </recommendedName>
    <alternativeName>
        <fullName evidence="3">Adenosine phosphorylase</fullName>
    </alternativeName>
    <alternativeName>
        <fullName evidence="3">Cytidine phosphorylase</fullName>
    </alternativeName>
    <alternativeName>
        <fullName evidence="3">Guanosine phosphorylase</fullName>
    </alternativeName>
    <alternativeName>
        <fullName evidence="3">Inosine phosphorylase</fullName>
    </alternativeName>
    <alternativeName>
        <fullName evidence="3">Thymidine phosphorylase</fullName>
    </alternativeName>
    <alternativeName>
        <fullName evidence="3">Uridine phosphorylase</fullName>
    </alternativeName>
    <alternativeName>
        <fullName evidence="3">Xanthosine phosphorylase</fullName>
    </alternativeName>
</protein>
<evidence type="ECO:0000313" key="4">
    <source>
        <dbReference type="EMBL" id="MCY9595394.1"/>
    </source>
</evidence>
<comment type="function">
    <text evidence="3">Catalyzes the phosphorolysis of diverse nucleosides, yielding D-ribose 1-phosphate and the respective free bases. Can use uridine, adenosine, guanosine, cytidine, thymidine, inosine and xanthosine as substrates. Also catalyzes the reverse reactions.</text>
</comment>
<dbReference type="InterPro" id="IPR014710">
    <property type="entry name" value="RmlC-like_jellyroll"/>
</dbReference>
<dbReference type="GO" id="GO:0005829">
    <property type="term" value="C:cytosol"/>
    <property type="evidence" value="ECO:0007669"/>
    <property type="project" value="TreeGrafter"/>
</dbReference>
<comment type="catalytic activity">
    <reaction evidence="3">
        <text>a purine D-ribonucleoside + phosphate = a purine nucleobase + alpha-D-ribose 1-phosphate</text>
        <dbReference type="Rhea" id="RHEA:19805"/>
        <dbReference type="ChEBI" id="CHEBI:26386"/>
        <dbReference type="ChEBI" id="CHEBI:43474"/>
        <dbReference type="ChEBI" id="CHEBI:57720"/>
        <dbReference type="ChEBI" id="CHEBI:142355"/>
        <dbReference type="EC" id="2.4.2.1"/>
    </reaction>
</comment>
<proteinExistence type="inferred from homology"/>
<dbReference type="EC" id="2.4.2.1" evidence="3"/>
<comment type="similarity">
    <text evidence="3">Belongs to the nucleoside phosphorylase PpnP family.</text>
</comment>
<dbReference type="RefSeq" id="WP_009672106.1">
    <property type="nucleotide sequence ID" value="NZ_BQWH01000004.1"/>
</dbReference>
<evidence type="ECO:0000313" key="7">
    <source>
        <dbReference type="Proteomes" id="UP001527202"/>
    </source>
</evidence>
<dbReference type="CDD" id="cd20296">
    <property type="entry name" value="cupin_PpnP-like"/>
    <property type="match status" value="1"/>
</dbReference>
<dbReference type="Proteomes" id="UP001527202">
    <property type="component" value="Unassembled WGS sequence"/>
</dbReference>
<dbReference type="PANTHER" id="PTHR36540:SF1">
    <property type="entry name" value="PYRIMIDINE_PURINE NUCLEOSIDE PHOSPHORYLASE"/>
    <property type="match status" value="1"/>
</dbReference>